<sequence length="439" mass="48714">MLKNFKTAHVFAVLALGIFTAAAVFAQTVNPADIGARRTELEQELAELEKEAEGLRGVISGKQQESASLERDISILDAQIKKAQLEIRARDISISNITASIGEKSEKIDELLLKVEREKDSLSELMRRLDELDKVSLIETLLGGDNLSEFFAELDSLESIQQSVHGSISLIKETKSLTEEEIDSLESRKAEETQLRGLQVLEKRRVEEREAERKNILKITKGQEAEYQKVLTAKQKDAATIRSQLFLLTGSPDIPFEKAVELANKAFQKTGVRPAFLLGVIAEESNLGANVGTGNWRVDLSHSRCAKQRDAFVQITSELGLNPDLMPVSKKAWYGYCGGAMGPAQFIPTTWQLYKNLVAKHTGHNPPNPWEPEDAFVASALLLKDNGAAEGTYTAERRAALRYLAGSNWQKSSYAFYGDDVMALASKYQEQMNIILAQR</sequence>
<proteinExistence type="predicted"/>
<feature type="domain" description="Transglycosylase SLT" evidence="3">
    <location>
        <begin position="261"/>
        <end position="392"/>
    </location>
</feature>
<dbReference type="Gene3D" id="6.10.250.3150">
    <property type="match status" value="1"/>
</dbReference>
<gene>
    <name evidence="4" type="ORF">A2931_00435</name>
</gene>
<evidence type="ECO:0000313" key="4">
    <source>
        <dbReference type="EMBL" id="OGZ29755.1"/>
    </source>
</evidence>
<feature type="coiled-coil region" evidence="1">
    <location>
        <begin position="168"/>
        <end position="195"/>
    </location>
</feature>
<organism evidence="4 5">
    <name type="scientific">Candidatus Niyogibacteria bacterium RIFCSPLOWO2_01_FULL_45_48</name>
    <dbReference type="NCBI Taxonomy" id="1801724"/>
    <lineage>
        <taxon>Bacteria</taxon>
        <taxon>Candidatus Niyogiibacteriota</taxon>
    </lineage>
</organism>
<dbReference type="InterPro" id="IPR023346">
    <property type="entry name" value="Lysozyme-like_dom_sf"/>
</dbReference>
<dbReference type="InterPro" id="IPR031304">
    <property type="entry name" value="SLT_2"/>
</dbReference>
<dbReference type="Proteomes" id="UP000177486">
    <property type="component" value="Unassembled WGS sequence"/>
</dbReference>
<dbReference type="EMBL" id="MHMQ01000032">
    <property type="protein sequence ID" value="OGZ29755.1"/>
    <property type="molecule type" value="Genomic_DNA"/>
</dbReference>
<dbReference type="Gene3D" id="1.10.530.10">
    <property type="match status" value="1"/>
</dbReference>
<feature type="signal peptide" evidence="2">
    <location>
        <begin position="1"/>
        <end position="26"/>
    </location>
</feature>
<feature type="coiled-coil region" evidence="1">
    <location>
        <begin position="38"/>
        <end position="135"/>
    </location>
</feature>
<feature type="chain" id="PRO_5009582792" description="Transglycosylase SLT domain-containing protein" evidence="2">
    <location>
        <begin position="27"/>
        <end position="439"/>
    </location>
</feature>
<evidence type="ECO:0000256" key="2">
    <source>
        <dbReference type="SAM" id="SignalP"/>
    </source>
</evidence>
<name>A0A1G2EVC4_9BACT</name>
<dbReference type="SUPFAM" id="SSF53955">
    <property type="entry name" value="Lysozyme-like"/>
    <property type="match status" value="1"/>
</dbReference>
<accession>A0A1G2EVC4</accession>
<keyword evidence="2" id="KW-0732">Signal</keyword>
<protein>
    <recommendedName>
        <fullName evidence="3">Transglycosylase SLT domain-containing protein</fullName>
    </recommendedName>
</protein>
<evidence type="ECO:0000313" key="5">
    <source>
        <dbReference type="Proteomes" id="UP000177486"/>
    </source>
</evidence>
<dbReference type="Pfam" id="PF13406">
    <property type="entry name" value="SLT_2"/>
    <property type="match status" value="1"/>
</dbReference>
<evidence type="ECO:0000256" key="1">
    <source>
        <dbReference type="SAM" id="Coils"/>
    </source>
</evidence>
<evidence type="ECO:0000259" key="3">
    <source>
        <dbReference type="Pfam" id="PF13406"/>
    </source>
</evidence>
<reference evidence="4 5" key="1">
    <citation type="journal article" date="2016" name="Nat. Commun.">
        <title>Thousands of microbial genomes shed light on interconnected biogeochemical processes in an aquifer system.</title>
        <authorList>
            <person name="Anantharaman K."/>
            <person name="Brown C.T."/>
            <person name="Hug L.A."/>
            <person name="Sharon I."/>
            <person name="Castelle C.J."/>
            <person name="Probst A.J."/>
            <person name="Thomas B.C."/>
            <person name="Singh A."/>
            <person name="Wilkins M.J."/>
            <person name="Karaoz U."/>
            <person name="Brodie E.L."/>
            <person name="Williams K.H."/>
            <person name="Hubbard S.S."/>
            <person name="Banfield J.F."/>
        </authorList>
    </citation>
    <scope>NUCLEOTIDE SEQUENCE [LARGE SCALE GENOMIC DNA]</scope>
</reference>
<comment type="caution">
    <text evidence="4">The sequence shown here is derived from an EMBL/GenBank/DDBJ whole genome shotgun (WGS) entry which is preliminary data.</text>
</comment>
<dbReference type="AlphaFoldDB" id="A0A1G2EVC4"/>
<keyword evidence="1" id="KW-0175">Coiled coil</keyword>